<gene>
    <name evidence="2" type="ORF">F5X68DRAFT_262004</name>
</gene>
<name>A0A9P8VC22_9PEZI</name>
<dbReference type="OrthoDB" id="5221663at2759"/>
<dbReference type="AlphaFoldDB" id="A0A9P8VC22"/>
<evidence type="ECO:0000313" key="3">
    <source>
        <dbReference type="Proteomes" id="UP000770015"/>
    </source>
</evidence>
<evidence type="ECO:0000313" key="2">
    <source>
        <dbReference type="EMBL" id="KAH6686192.1"/>
    </source>
</evidence>
<organism evidence="2 3">
    <name type="scientific">Plectosphaerella plurivora</name>
    <dbReference type="NCBI Taxonomy" id="936078"/>
    <lineage>
        <taxon>Eukaryota</taxon>
        <taxon>Fungi</taxon>
        <taxon>Dikarya</taxon>
        <taxon>Ascomycota</taxon>
        <taxon>Pezizomycotina</taxon>
        <taxon>Sordariomycetes</taxon>
        <taxon>Hypocreomycetidae</taxon>
        <taxon>Glomerellales</taxon>
        <taxon>Plectosphaerellaceae</taxon>
        <taxon>Plectosphaerella</taxon>
    </lineage>
</organism>
<dbReference type="Proteomes" id="UP000770015">
    <property type="component" value="Unassembled WGS sequence"/>
</dbReference>
<sequence length="435" mass="48395">MSKNDTVGSLLAEIATYFSDSLRVFSLADKSQWGPDEHEQRRRLAEALDEAKKDFQELSPLVHGQRYYMNDRRIESISELRTLKTTIKFHTENFRDWAKQGGPINPTWAVETSALSHELHRAQCRAARRIFDAERSGNAPRCLGAFLVYRKQRAWADQRARRKRNQQKDAEARARAAGDAPPIDPPRTPTKPHRHRRQGSTLVPSDDFAANNAAEDEYELQRQHMEELALCNSVGKFERFGDRDIAFVCDFCDGHIVWEDLESMPSIRTVDEEIIAAAPLESPTLATHPTPDPNEGPPPVPAAAAAPRIVRPPAEDTEPAPGITHWQATGFTVSAHEERSIVFAPLAIANHVWPGPGQWIARLRCPTCDERPADYTPPEGEEEDEGGGGWAPPDDLAFDDLGALQEHLEWQHTAAALPSIPAVSLPSASPNCALM</sequence>
<dbReference type="EMBL" id="JAGSXJ010000013">
    <property type="protein sequence ID" value="KAH6686192.1"/>
    <property type="molecule type" value="Genomic_DNA"/>
</dbReference>
<protein>
    <submittedName>
        <fullName evidence="2">Uncharacterized protein</fullName>
    </submittedName>
</protein>
<keyword evidence="3" id="KW-1185">Reference proteome</keyword>
<feature type="compositionally biased region" description="Basic and acidic residues" evidence="1">
    <location>
        <begin position="166"/>
        <end position="176"/>
    </location>
</feature>
<feature type="region of interest" description="Disordered" evidence="1">
    <location>
        <begin position="157"/>
        <end position="206"/>
    </location>
</feature>
<proteinExistence type="predicted"/>
<reference evidence="2" key="1">
    <citation type="journal article" date="2021" name="Nat. Commun.">
        <title>Genetic determinants of endophytism in the Arabidopsis root mycobiome.</title>
        <authorList>
            <person name="Mesny F."/>
            <person name="Miyauchi S."/>
            <person name="Thiergart T."/>
            <person name="Pickel B."/>
            <person name="Atanasova L."/>
            <person name="Karlsson M."/>
            <person name="Huettel B."/>
            <person name="Barry K.W."/>
            <person name="Haridas S."/>
            <person name="Chen C."/>
            <person name="Bauer D."/>
            <person name="Andreopoulos W."/>
            <person name="Pangilinan J."/>
            <person name="LaButti K."/>
            <person name="Riley R."/>
            <person name="Lipzen A."/>
            <person name="Clum A."/>
            <person name="Drula E."/>
            <person name="Henrissat B."/>
            <person name="Kohler A."/>
            <person name="Grigoriev I.V."/>
            <person name="Martin F.M."/>
            <person name="Hacquard S."/>
        </authorList>
    </citation>
    <scope>NUCLEOTIDE SEQUENCE</scope>
    <source>
        <strain evidence="2">MPI-SDFR-AT-0117</strain>
    </source>
</reference>
<feature type="region of interest" description="Disordered" evidence="1">
    <location>
        <begin position="371"/>
        <end position="394"/>
    </location>
</feature>
<accession>A0A9P8VC22</accession>
<evidence type="ECO:0000256" key="1">
    <source>
        <dbReference type="SAM" id="MobiDB-lite"/>
    </source>
</evidence>
<comment type="caution">
    <text evidence="2">The sequence shown here is derived from an EMBL/GenBank/DDBJ whole genome shotgun (WGS) entry which is preliminary data.</text>
</comment>